<dbReference type="EMBL" id="HBKQ01005863">
    <property type="protein sequence ID" value="CAE2209494.1"/>
    <property type="molecule type" value="Transcribed_RNA"/>
</dbReference>
<sequence>MRGQRKVKVYQRRRSLSGEAVMTTERLATQRPLPTASPSPYKNIFRKAMTFTPQPQREGDRSPTDTTWASTQDIPPEQGYDSERESLGQTDETRASTKKPWTPTFDAPPPSELRRTASSNQLPDPDNSKELHRSKKWAIG</sequence>
<protein>
    <submittedName>
        <fullName evidence="3">Uncharacterized protein</fullName>
    </submittedName>
</protein>
<proteinExistence type="predicted"/>
<evidence type="ECO:0000313" key="2">
    <source>
        <dbReference type="EMBL" id="CAE2209492.1"/>
    </source>
</evidence>
<feature type="compositionally biased region" description="Polar residues" evidence="1">
    <location>
        <begin position="64"/>
        <end position="73"/>
    </location>
</feature>
<feature type="compositionally biased region" description="Basic residues" evidence="1">
    <location>
        <begin position="1"/>
        <end position="15"/>
    </location>
</feature>
<evidence type="ECO:0000313" key="3">
    <source>
        <dbReference type="EMBL" id="CAE2209494.1"/>
    </source>
</evidence>
<gene>
    <name evidence="2" type="ORF">OAUR00152_LOCUS3992</name>
    <name evidence="3" type="ORF">OAUR00152_LOCUS3993</name>
</gene>
<accession>A0A6U6CRL6</accession>
<feature type="compositionally biased region" description="Basic and acidic residues" evidence="1">
    <location>
        <begin position="81"/>
        <end position="95"/>
    </location>
</feature>
<name>A0A6U6CRL6_9STRA</name>
<reference evidence="3" key="1">
    <citation type="submission" date="2021-01" db="EMBL/GenBank/DDBJ databases">
        <authorList>
            <person name="Corre E."/>
            <person name="Pelletier E."/>
            <person name="Niang G."/>
            <person name="Scheremetjew M."/>
            <person name="Finn R."/>
            <person name="Kale V."/>
            <person name="Holt S."/>
            <person name="Cochrane G."/>
            <person name="Meng A."/>
            <person name="Brown T."/>
            <person name="Cohen L."/>
        </authorList>
    </citation>
    <scope>NUCLEOTIDE SEQUENCE</scope>
    <source>
        <strain evidence="3">Isolate 1302-5</strain>
    </source>
</reference>
<evidence type="ECO:0000256" key="1">
    <source>
        <dbReference type="SAM" id="MobiDB-lite"/>
    </source>
</evidence>
<organism evidence="3">
    <name type="scientific">Odontella aurita</name>
    <dbReference type="NCBI Taxonomy" id="265563"/>
    <lineage>
        <taxon>Eukaryota</taxon>
        <taxon>Sar</taxon>
        <taxon>Stramenopiles</taxon>
        <taxon>Ochrophyta</taxon>
        <taxon>Bacillariophyta</taxon>
        <taxon>Mediophyceae</taxon>
        <taxon>Biddulphiophycidae</taxon>
        <taxon>Eupodiscales</taxon>
        <taxon>Odontellaceae</taxon>
        <taxon>Odontella</taxon>
    </lineage>
</organism>
<dbReference type="EMBL" id="HBKQ01005862">
    <property type="protein sequence ID" value="CAE2209492.1"/>
    <property type="molecule type" value="Transcribed_RNA"/>
</dbReference>
<feature type="region of interest" description="Disordered" evidence="1">
    <location>
        <begin position="1"/>
        <end position="140"/>
    </location>
</feature>
<dbReference type="AlphaFoldDB" id="A0A6U6CRL6"/>